<dbReference type="Proteomes" id="UP001152622">
    <property type="component" value="Chromosome 10"/>
</dbReference>
<feature type="chain" id="PRO_5040244761" evidence="2">
    <location>
        <begin position="17"/>
        <end position="127"/>
    </location>
</feature>
<gene>
    <name evidence="3" type="ORF">SKAU_G00267380</name>
</gene>
<sequence length="127" mass="13675">MLFLVLLLIALQTAEQAGEVMAVATTPDPMALSSSAEEQRQAPPQLVQEQGDVAGSQAEVAQLLKAMRQQGAEQLTHLHSLNRHQSLLVENNQALLLQVSRIAGLLQDLSKKLQTPEANGKQDSASE</sequence>
<feature type="region of interest" description="Disordered" evidence="1">
    <location>
        <begin position="29"/>
        <end position="52"/>
    </location>
</feature>
<protein>
    <submittedName>
        <fullName evidence="3">Uncharacterized protein</fullName>
    </submittedName>
</protein>
<feature type="signal peptide" evidence="2">
    <location>
        <begin position="1"/>
        <end position="16"/>
    </location>
</feature>
<keyword evidence="4" id="KW-1185">Reference proteome</keyword>
<dbReference type="AlphaFoldDB" id="A0A9Q1IQ97"/>
<name>A0A9Q1IQ97_SYNKA</name>
<evidence type="ECO:0000256" key="1">
    <source>
        <dbReference type="SAM" id="MobiDB-lite"/>
    </source>
</evidence>
<dbReference type="EMBL" id="JAINUF010000010">
    <property type="protein sequence ID" value="KAJ8348149.1"/>
    <property type="molecule type" value="Genomic_DNA"/>
</dbReference>
<organism evidence="3 4">
    <name type="scientific">Synaphobranchus kaupii</name>
    <name type="common">Kaup's arrowtooth eel</name>
    <dbReference type="NCBI Taxonomy" id="118154"/>
    <lineage>
        <taxon>Eukaryota</taxon>
        <taxon>Metazoa</taxon>
        <taxon>Chordata</taxon>
        <taxon>Craniata</taxon>
        <taxon>Vertebrata</taxon>
        <taxon>Euteleostomi</taxon>
        <taxon>Actinopterygii</taxon>
        <taxon>Neopterygii</taxon>
        <taxon>Teleostei</taxon>
        <taxon>Anguilliformes</taxon>
        <taxon>Synaphobranchidae</taxon>
        <taxon>Synaphobranchus</taxon>
    </lineage>
</organism>
<accession>A0A9Q1IQ97</accession>
<evidence type="ECO:0000256" key="2">
    <source>
        <dbReference type="SAM" id="SignalP"/>
    </source>
</evidence>
<dbReference type="OrthoDB" id="8960053at2759"/>
<keyword evidence="2" id="KW-0732">Signal</keyword>
<proteinExistence type="predicted"/>
<comment type="caution">
    <text evidence="3">The sequence shown here is derived from an EMBL/GenBank/DDBJ whole genome shotgun (WGS) entry which is preliminary data.</text>
</comment>
<reference evidence="3" key="1">
    <citation type="journal article" date="2023" name="Science">
        <title>Genome structures resolve the early diversification of teleost fishes.</title>
        <authorList>
            <person name="Parey E."/>
            <person name="Louis A."/>
            <person name="Montfort J."/>
            <person name="Bouchez O."/>
            <person name="Roques C."/>
            <person name="Iampietro C."/>
            <person name="Lluch J."/>
            <person name="Castinel A."/>
            <person name="Donnadieu C."/>
            <person name="Desvignes T."/>
            <person name="Floi Bucao C."/>
            <person name="Jouanno E."/>
            <person name="Wen M."/>
            <person name="Mejri S."/>
            <person name="Dirks R."/>
            <person name="Jansen H."/>
            <person name="Henkel C."/>
            <person name="Chen W.J."/>
            <person name="Zahm M."/>
            <person name="Cabau C."/>
            <person name="Klopp C."/>
            <person name="Thompson A.W."/>
            <person name="Robinson-Rechavi M."/>
            <person name="Braasch I."/>
            <person name="Lecointre G."/>
            <person name="Bobe J."/>
            <person name="Postlethwait J.H."/>
            <person name="Berthelot C."/>
            <person name="Roest Crollius H."/>
            <person name="Guiguen Y."/>
        </authorList>
    </citation>
    <scope>NUCLEOTIDE SEQUENCE</scope>
    <source>
        <strain evidence="3">WJC10195</strain>
    </source>
</reference>
<evidence type="ECO:0000313" key="3">
    <source>
        <dbReference type="EMBL" id="KAJ8348149.1"/>
    </source>
</evidence>
<evidence type="ECO:0000313" key="4">
    <source>
        <dbReference type="Proteomes" id="UP001152622"/>
    </source>
</evidence>